<organism evidence="2 3">
    <name type="scientific">Cimex lectularius</name>
    <name type="common">Bed bug</name>
    <name type="synonym">Acanthia lectularia</name>
    <dbReference type="NCBI Taxonomy" id="79782"/>
    <lineage>
        <taxon>Eukaryota</taxon>
        <taxon>Metazoa</taxon>
        <taxon>Ecdysozoa</taxon>
        <taxon>Arthropoda</taxon>
        <taxon>Hexapoda</taxon>
        <taxon>Insecta</taxon>
        <taxon>Pterygota</taxon>
        <taxon>Neoptera</taxon>
        <taxon>Paraneoptera</taxon>
        <taxon>Hemiptera</taxon>
        <taxon>Heteroptera</taxon>
        <taxon>Panheteroptera</taxon>
        <taxon>Cimicomorpha</taxon>
        <taxon>Cimicidae</taxon>
        <taxon>Cimex</taxon>
    </lineage>
</organism>
<dbReference type="GeneID" id="106667517"/>
<sequence>MYTLEDLTSLKYGQLIEIAKKYNVYKPRSKKVYLVSKIFEAQDVNNESKENDSFCKNLPSPELNDDSRRETFTIDSPACEMILLTERKLRKKRHPKKTPMPILNEITDEIVGKNVPLSPEVGGDSRRETYTIESKGCKKSPAVDRIVKKKQQSKKKPVLKEIIEDNGTSCKNELSQELESDNRRETFTVESPGCAKSLVVEKKIQKKQQQKKNVMPVLEEMPKENTTLCKNEPSLELNNDNRRETFIIESSELGTSPIKQTKKSHPQKKDTLPILDENEEDKNIISIDSGKKSDSPKRRGTFTLEVSASPKSLKREGTFNFSPQEKVETITQQKDEMLIAKQGDEITVDEENCKTPEQHETEELKSQSIKKRSFSIKDFKSFVPKTEPGKVGKMNVFERLHANISLSERRSISAKTVDKLQTPKSEKRGAPLSKKLIFTSATTPFKNQNDKKIRFSTPVKERKQQLVALRDNKVNKTPLAKRSVLNTPAITKRISKATTPVIKSLNTGTPFKARQAPNFMEIHAKKFGMMENIKDFKDRHAQRGLMLLSPPTFKQKSENSFSMKAGSNLETTNAKPASKKSMIPVAKPRANLYKNLVAKVPPSTMERIREKETKLLKGVRTNKRFQLQLASSIKNKT</sequence>
<proteinExistence type="predicted"/>
<evidence type="ECO:0000313" key="3">
    <source>
        <dbReference type="Proteomes" id="UP000494040"/>
    </source>
</evidence>
<name>A0A8I6RTB0_CIMLE</name>
<dbReference type="OrthoDB" id="6614499at2759"/>
<accession>A0A8I6RTB0</accession>
<feature type="region of interest" description="Disordered" evidence="1">
    <location>
        <begin position="252"/>
        <end position="299"/>
    </location>
</feature>
<evidence type="ECO:0000256" key="1">
    <source>
        <dbReference type="SAM" id="MobiDB-lite"/>
    </source>
</evidence>
<dbReference type="RefSeq" id="XP_014250991.2">
    <property type="nucleotide sequence ID" value="XM_014395505.2"/>
</dbReference>
<dbReference type="Proteomes" id="UP000494040">
    <property type="component" value="Unassembled WGS sequence"/>
</dbReference>
<reference evidence="2" key="1">
    <citation type="submission" date="2022-01" db="UniProtKB">
        <authorList>
            <consortium name="EnsemblMetazoa"/>
        </authorList>
    </citation>
    <scope>IDENTIFICATION</scope>
</reference>
<protein>
    <recommendedName>
        <fullName evidence="4">Nucleolar and spindle-associated protein 1</fullName>
    </recommendedName>
</protein>
<feature type="region of interest" description="Disordered" evidence="1">
    <location>
        <begin position="49"/>
        <end position="68"/>
    </location>
</feature>
<evidence type="ECO:0008006" key="4">
    <source>
        <dbReference type="Google" id="ProtNLM"/>
    </source>
</evidence>
<keyword evidence="3" id="KW-1185">Reference proteome</keyword>
<dbReference type="EnsemblMetazoa" id="XM_014395505.2">
    <property type="protein sequence ID" value="XP_014250991.2"/>
    <property type="gene ID" value="LOC106667517"/>
</dbReference>
<dbReference type="AlphaFoldDB" id="A0A8I6RTB0"/>
<evidence type="ECO:0000313" key="2">
    <source>
        <dbReference type="EnsemblMetazoa" id="XP_014250991.2"/>
    </source>
</evidence>
<dbReference type="KEGG" id="clec:106667517"/>